<keyword evidence="13" id="KW-0119">Carbohydrate metabolism</keyword>
<feature type="binding site" evidence="15">
    <location>
        <position position="36"/>
    </location>
    <ligand>
        <name>a divalent metal cation</name>
        <dbReference type="ChEBI" id="CHEBI:60240"/>
    </ligand>
</feature>
<evidence type="ECO:0000313" key="17">
    <source>
        <dbReference type="Proteomes" id="UP000079169"/>
    </source>
</evidence>
<dbReference type="PROSITE" id="PS01086">
    <property type="entry name" value="RIBUL_P_3_EPIMER_2"/>
    <property type="match status" value="1"/>
</dbReference>
<evidence type="ECO:0000256" key="10">
    <source>
        <dbReference type="ARBA" id="ARBA00022723"/>
    </source>
</evidence>
<keyword evidence="11 15" id="KW-0862">Zinc</keyword>
<dbReference type="NCBIfam" id="NF004076">
    <property type="entry name" value="PRK05581.1-4"/>
    <property type="match status" value="1"/>
</dbReference>
<evidence type="ECO:0000256" key="7">
    <source>
        <dbReference type="ARBA" id="ARBA00009541"/>
    </source>
</evidence>
<dbReference type="GO" id="GO:0006098">
    <property type="term" value="P:pentose-phosphate shunt"/>
    <property type="evidence" value="ECO:0007669"/>
    <property type="project" value="InterPro"/>
</dbReference>
<evidence type="ECO:0000256" key="13">
    <source>
        <dbReference type="PIRNR" id="PIRNR001461"/>
    </source>
</evidence>
<dbReference type="NCBIfam" id="TIGR01163">
    <property type="entry name" value="rpe"/>
    <property type="match status" value="1"/>
</dbReference>
<gene>
    <name evidence="18" type="primary">LOC103516400</name>
</gene>
<comment type="cofactor">
    <cofactor evidence="15">
        <name>a divalent metal cation</name>
        <dbReference type="ChEBI" id="CHEBI:60240"/>
    </cofactor>
    <text evidence="15">Binds 1 divalent metal cation per subunit.</text>
</comment>
<dbReference type="AlphaFoldDB" id="A0A3Q0JCE1"/>
<feature type="binding site" evidence="16">
    <location>
        <begin position="197"/>
        <end position="198"/>
    </location>
    <ligand>
        <name>substrate</name>
    </ligand>
</feature>
<comment type="similarity">
    <text evidence="7 13">Belongs to the ribulose-phosphate 3-epimerase family.</text>
</comment>
<evidence type="ECO:0000256" key="4">
    <source>
        <dbReference type="ARBA" id="ARBA00001947"/>
    </source>
</evidence>
<name>A0A3Q0JCE1_DIACI</name>
<evidence type="ECO:0000256" key="1">
    <source>
        <dbReference type="ARBA" id="ARBA00001782"/>
    </source>
</evidence>
<keyword evidence="12 13" id="KW-0413">Isomerase</keyword>
<evidence type="ECO:0000256" key="16">
    <source>
        <dbReference type="PIRSR" id="PIRSR001461-3"/>
    </source>
</evidence>
<dbReference type="GeneID" id="103516400"/>
<feature type="binding site" evidence="16">
    <location>
        <position position="11"/>
    </location>
    <ligand>
        <name>substrate</name>
    </ligand>
</feature>
<evidence type="ECO:0000256" key="15">
    <source>
        <dbReference type="PIRSR" id="PIRSR001461-2"/>
    </source>
</evidence>
<keyword evidence="17" id="KW-1185">Reference proteome</keyword>
<dbReference type="GO" id="GO:0004750">
    <property type="term" value="F:D-ribulose-phosphate 3-epimerase activity"/>
    <property type="evidence" value="ECO:0007669"/>
    <property type="project" value="UniProtKB-EC"/>
</dbReference>
<dbReference type="PROSITE" id="PS01085">
    <property type="entry name" value="RIBUL_P_3_EPIMER_1"/>
    <property type="match status" value="1"/>
</dbReference>
<dbReference type="InterPro" id="IPR026019">
    <property type="entry name" value="Ribul_P_3_epim"/>
</dbReference>
<evidence type="ECO:0000256" key="2">
    <source>
        <dbReference type="ARBA" id="ARBA00001936"/>
    </source>
</evidence>
<dbReference type="Gene3D" id="3.20.20.70">
    <property type="entry name" value="Aldolase class I"/>
    <property type="match status" value="1"/>
</dbReference>
<feature type="binding site" evidence="16">
    <location>
        <position position="70"/>
    </location>
    <ligand>
        <name>substrate</name>
    </ligand>
</feature>
<dbReference type="STRING" id="121845.A0A3Q0JCE1"/>
<keyword evidence="15" id="KW-0170">Cobalt</keyword>
<dbReference type="PaxDb" id="121845-A0A3Q0JCE1"/>
<dbReference type="CDD" id="cd00429">
    <property type="entry name" value="RPE"/>
    <property type="match status" value="1"/>
</dbReference>
<feature type="binding site" evidence="16">
    <location>
        <begin position="146"/>
        <end position="149"/>
    </location>
    <ligand>
        <name>substrate</name>
    </ligand>
</feature>
<keyword evidence="15" id="KW-0464">Manganese</keyword>
<feature type="active site" description="Proton acceptor" evidence="14">
    <location>
        <position position="38"/>
    </location>
</feature>
<accession>A0A3Q0JCE1</accession>
<dbReference type="PIRSF" id="PIRSF001461">
    <property type="entry name" value="RPE"/>
    <property type="match status" value="1"/>
</dbReference>
<dbReference type="OMA" id="CHLMIED"/>
<organism evidence="17 18">
    <name type="scientific">Diaphorina citri</name>
    <name type="common">Asian citrus psyllid</name>
    <dbReference type="NCBI Taxonomy" id="121845"/>
    <lineage>
        <taxon>Eukaryota</taxon>
        <taxon>Metazoa</taxon>
        <taxon>Ecdysozoa</taxon>
        <taxon>Arthropoda</taxon>
        <taxon>Hexapoda</taxon>
        <taxon>Insecta</taxon>
        <taxon>Pterygota</taxon>
        <taxon>Neoptera</taxon>
        <taxon>Paraneoptera</taxon>
        <taxon>Hemiptera</taxon>
        <taxon>Sternorrhyncha</taxon>
        <taxon>Psylloidea</taxon>
        <taxon>Psyllidae</taxon>
        <taxon>Diaphorininae</taxon>
        <taxon>Diaphorina</taxon>
    </lineage>
</organism>
<dbReference type="HAMAP" id="MF_02227">
    <property type="entry name" value="RPE"/>
    <property type="match status" value="1"/>
</dbReference>
<dbReference type="RefSeq" id="XP_026684613.1">
    <property type="nucleotide sequence ID" value="XM_026828812.1"/>
</dbReference>
<comment type="cofactor">
    <cofactor evidence="4">
        <name>Zn(2+)</name>
        <dbReference type="ChEBI" id="CHEBI:29105"/>
    </cofactor>
</comment>
<comment type="cofactor">
    <cofactor evidence="5">
        <name>Fe(2+)</name>
        <dbReference type="ChEBI" id="CHEBI:29033"/>
    </cofactor>
</comment>
<evidence type="ECO:0000256" key="11">
    <source>
        <dbReference type="ARBA" id="ARBA00022833"/>
    </source>
</evidence>
<dbReference type="InterPro" id="IPR011060">
    <property type="entry name" value="RibuloseP-bd_barrel"/>
</dbReference>
<dbReference type="SUPFAM" id="SSF51366">
    <property type="entry name" value="Ribulose-phoshate binding barrel"/>
    <property type="match status" value="1"/>
</dbReference>
<evidence type="ECO:0000256" key="14">
    <source>
        <dbReference type="PIRSR" id="PIRSR001461-1"/>
    </source>
</evidence>
<dbReference type="KEGG" id="dci:103516400"/>
<evidence type="ECO:0000256" key="3">
    <source>
        <dbReference type="ARBA" id="ARBA00001941"/>
    </source>
</evidence>
<evidence type="ECO:0000256" key="8">
    <source>
        <dbReference type="ARBA" id="ARBA00013188"/>
    </source>
</evidence>
<evidence type="ECO:0000256" key="12">
    <source>
        <dbReference type="ARBA" id="ARBA00023235"/>
    </source>
</evidence>
<comment type="cofactor">
    <cofactor evidence="2">
        <name>Mn(2+)</name>
        <dbReference type="ChEBI" id="CHEBI:29035"/>
    </cofactor>
</comment>
<evidence type="ECO:0000256" key="9">
    <source>
        <dbReference type="ARBA" id="ARBA00013920"/>
    </source>
</evidence>
<feature type="binding site" evidence="15">
    <location>
        <position position="175"/>
    </location>
    <ligand>
        <name>a divalent metal cation</name>
        <dbReference type="ChEBI" id="CHEBI:60240"/>
    </ligand>
</feature>
<comment type="catalytic activity">
    <reaction evidence="1 13">
        <text>D-ribulose 5-phosphate = D-xylulose 5-phosphate</text>
        <dbReference type="Rhea" id="RHEA:13677"/>
        <dbReference type="ChEBI" id="CHEBI:57737"/>
        <dbReference type="ChEBI" id="CHEBI:58121"/>
        <dbReference type="EC" id="5.1.3.1"/>
    </reaction>
</comment>
<sequence>MSHVQCMIGPSILNSDLSNLHSESQNLLDSGADYLHLDVMDGTFVPNLTFGHPVVKCLRNKIPKAFFETHMMVQNPQQWIEPMADANVDQYTFHVEPVDNVPQVIRQIKEAGMKVGLAIKPKTPVDVIAEYIESADLVLIMTVEPGFGGQKFMQDMMPKVKWLRENYPTLNIEVDGGVGPNTIDECAKAGANWIVSGTAVINCPDRKQAISTLKSSVQKYLS</sequence>
<feature type="binding site" evidence="15">
    <location>
        <position position="70"/>
    </location>
    <ligand>
        <name>a divalent metal cation</name>
        <dbReference type="ChEBI" id="CHEBI:60240"/>
    </ligand>
</feature>
<dbReference type="EC" id="5.1.3.1" evidence="8 13"/>
<feature type="binding site" evidence="15">
    <location>
        <position position="38"/>
    </location>
    <ligand>
        <name>a divalent metal cation</name>
        <dbReference type="ChEBI" id="CHEBI:60240"/>
    </ligand>
</feature>
<keyword evidence="10 15" id="KW-0479">Metal-binding</keyword>
<dbReference type="FunFam" id="3.20.20.70:FF:000074">
    <property type="entry name" value="Ribulose-phosphate 3-epimerase"/>
    <property type="match status" value="1"/>
</dbReference>
<reference evidence="18" key="1">
    <citation type="submission" date="2025-08" db="UniProtKB">
        <authorList>
            <consortium name="RefSeq"/>
        </authorList>
    </citation>
    <scope>IDENTIFICATION</scope>
</reference>
<proteinExistence type="inferred from homology"/>
<dbReference type="InterPro" id="IPR013785">
    <property type="entry name" value="Aldolase_TIM"/>
</dbReference>
<dbReference type="PANTHER" id="PTHR11749">
    <property type="entry name" value="RIBULOSE-5-PHOSPHATE-3-EPIMERASE"/>
    <property type="match status" value="1"/>
</dbReference>
<dbReference type="GO" id="GO:0046872">
    <property type="term" value="F:metal ion binding"/>
    <property type="evidence" value="ECO:0007669"/>
    <property type="project" value="UniProtKB-KW"/>
</dbReference>
<comment type="pathway">
    <text evidence="6">Carbohydrate degradation; pentose phosphate pathway; D-xylulose 5-phosphate from D-ribulose 5-phosphate (non-oxidative stage): step 1/1.</text>
</comment>
<dbReference type="InterPro" id="IPR000056">
    <property type="entry name" value="Ribul_P_3_epim-like"/>
</dbReference>
<evidence type="ECO:0000256" key="6">
    <source>
        <dbReference type="ARBA" id="ARBA00005016"/>
    </source>
</evidence>
<protein>
    <recommendedName>
        <fullName evidence="9 13">Ribulose-phosphate 3-epimerase</fullName>
        <ecNumber evidence="8 13">5.1.3.1</ecNumber>
    </recommendedName>
</protein>
<feature type="active site" description="Proton donor" evidence="14">
    <location>
        <position position="175"/>
    </location>
</feature>
<dbReference type="Pfam" id="PF00834">
    <property type="entry name" value="Ribul_P_3_epim"/>
    <property type="match status" value="1"/>
</dbReference>
<evidence type="ECO:0000313" key="18">
    <source>
        <dbReference type="RefSeq" id="XP_026684613.1"/>
    </source>
</evidence>
<evidence type="ECO:0000256" key="5">
    <source>
        <dbReference type="ARBA" id="ARBA00001954"/>
    </source>
</evidence>
<dbReference type="GO" id="GO:0005975">
    <property type="term" value="P:carbohydrate metabolic process"/>
    <property type="evidence" value="ECO:0007669"/>
    <property type="project" value="InterPro"/>
</dbReference>
<comment type="cofactor">
    <cofactor evidence="3">
        <name>Co(2+)</name>
        <dbReference type="ChEBI" id="CHEBI:48828"/>
    </cofactor>
</comment>
<feature type="binding site" evidence="16">
    <location>
        <position position="177"/>
    </location>
    <ligand>
        <name>substrate</name>
    </ligand>
</feature>
<dbReference type="Proteomes" id="UP000079169">
    <property type="component" value="Unplaced"/>
</dbReference>